<feature type="domain" description="Gamma-butyrobetaine hydroxylase-like N-terminal" evidence="3">
    <location>
        <begin position="11"/>
        <end position="94"/>
    </location>
</feature>
<evidence type="ECO:0000313" key="4">
    <source>
        <dbReference type="EMBL" id="QSR85941.1"/>
    </source>
</evidence>
<evidence type="ECO:0000313" key="5">
    <source>
        <dbReference type="Proteomes" id="UP000663088"/>
    </source>
</evidence>
<name>A0ABX7PSH9_9BACT</name>
<organism evidence="4 5">
    <name type="scientific">Candidatus Methylacidiphilum infernorum</name>
    <dbReference type="NCBI Taxonomy" id="511746"/>
    <lineage>
        <taxon>Bacteria</taxon>
        <taxon>Pseudomonadati</taxon>
        <taxon>Verrucomicrobiota</taxon>
        <taxon>Methylacidiphilae</taxon>
        <taxon>Methylacidiphilales</taxon>
        <taxon>Methylacidiphilaceae</taxon>
        <taxon>Methylacidiphilum (ex Ratnadevi et al. 2023)</taxon>
    </lineage>
</organism>
<gene>
    <name evidence="4" type="ORF">EM20IM_05295</name>
</gene>
<sequence>MNFPLHVEIVGRYLAIQWNDQSESLIALEKLRKNCPCALCQGESTILSRAKSPSLSYGPKSMELKETRIIGNYGLQCFWADGHQTGIYPFSLLYELGKESS</sequence>
<dbReference type="InterPro" id="IPR038492">
    <property type="entry name" value="GBBH-like_N_sf"/>
</dbReference>
<dbReference type="Proteomes" id="UP000663088">
    <property type="component" value="Chromosome"/>
</dbReference>
<dbReference type="PANTHER" id="PTHR35303">
    <property type="entry name" value="OS02G0197800 PROTEIN"/>
    <property type="match status" value="1"/>
</dbReference>
<evidence type="ECO:0000256" key="1">
    <source>
        <dbReference type="ARBA" id="ARBA00022723"/>
    </source>
</evidence>
<protein>
    <submittedName>
        <fullName evidence="4">DUF971 domain-containing protein</fullName>
    </submittedName>
</protein>
<keyword evidence="1" id="KW-0479">Metal-binding</keyword>
<dbReference type="InterPro" id="IPR010376">
    <property type="entry name" value="GBBH-like_N"/>
</dbReference>
<dbReference type="Gene3D" id="3.30.2020.30">
    <property type="match status" value="1"/>
</dbReference>
<evidence type="ECO:0000259" key="3">
    <source>
        <dbReference type="Pfam" id="PF06155"/>
    </source>
</evidence>
<accession>A0ABX7PSH9</accession>
<dbReference type="RefSeq" id="WP_206843558.1">
    <property type="nucleotide sequence ID" value="NZ_CP065956.1"/>
</dbReference>
<dbReference type="Pfam" id="PF06155">
    <property type="entry name" value="GBBH-like_N"/>
    <property type="match status" value="1"/>
</dbReference>
<evidence type="ECO:0000256" key="2">
    <source>
        <dbReference type="ARBA" id="ARBA00023004"/>
    </source>
</evidence>
<reference evidence="4 5" key="1">
    <citation type="submission" date="2020-12" db="EMBL/GenBank/DDBJ databases">
        <authorList>
            <person name="Awala S.I."/>
            <person name="Gwak J.-H."/>
            <person name="Kim S.-J."/>
            <person name="Rhee S.-K."/>
        </authorList>
    </citation>
    <scope>NUCLEOTIDE SEQUENCE [LARGE SCALE GENOMIC DNA]</scope>
    <source>
        <strain evidence="4 5">IT5</strain>
    </source>
</reference>
<dbReference type="EMBL" id="CP065956">
    <property type="protein sequence ID" value="QSR85941.1"/>
    <property type="molecule type" value="Genomic_DNA"/>
</dbReference>
<keyword evidence="2" id="KW-0408">Iron</keyword>
<keyword evidence="5" id="KW-1185">Reference proteome</keyword>
<proteinExistence type="predicted"/>